<protein>
    <submittedName>
        <fullName evidence="1">Uncharacterized protein</fullName>
    </submittedName>
</protein>
<proteinExistence type="predicted"/>
<dbReference type="STRING" id="989370.AOQ71_04005"/>
<accession>A0A0R3EC05</accession>
<dbReference type="Gene3D" id="3.40.50.10540">
    <property type="entry name" value="Crotonobetainyl-coa:carnitine coa-transferase, domain 1"/>
    <property type="match status" value="1"/>
</dbReference>
<evidence type="ECO:0000313" key="2">
    <source>
        <dbReference type="Proteomes" id="UP000051936"/>
    </source>
</evidence>
<dbReference type="InterPro" id="IPR023606">
    <property type="entry name" value="CoA-Trfase_III_dom_1_sf"/>
</dbReference>
<dbReference type="SUPFAM" id="SSF89796">
    <property type="entry name" value="CoA-transferase family III (CaiB/BaiF)"/>
    <property type="match status" value="1"/>
</dbReference>
<comment type="caution">
    <text evidence="1">The sequence shown here is derived from an EMBL/GenBank/DDBJ whole genome shotgun (WGS) entry which is preliminary data.</text>
</comment>
<evidence type="ECO:0000313" key="1">
    <source>
        <dbReference type="EMBL" id="KRQ17029.1"/>
    </source>
</evidence>
<reference evidence="1 2" key="1">
    <citation type="submission" date="2015-09" db="EMBL/GenBank/DDBJ databases">
        <title>Draft Genome Sequence of Bradyrhizobium manausense Strain BR 3351T, a Novel Symbiotic Nitrogen-Fixing Alphaproteobacterium Isolated from Brazilian Amazon Rain Forest.</title>
        <authorList>
            <person name="De Araujo J.L."/>
            <person name="Zilli J.E."/>
        </authorList>
    </citation>
    <scope>NUCLEOTIDE SEQUENCE [LARGE SCALE GENOMIC DNA]</scope>
    <source>
        <strain evidence="1 2">BR3351</strain>
    </source>
</reference>
<gene>
    <name evidence="1" type="ORF">AOQ71_04005</name>
</gene>
<dbReference type="EMBL" id="LJYG01000019">
    <property type="protein sequence ID" value="KRQ17029.1"/>
    <property type="molecule type" value="Genomic_DNA"/>
</dbReference>
<dbReference type="AlphaFoldDB" id="A0A0R3EC05"/>
<dbReference type="Proteomes" id="UP000051936">
    <property type="component" value="Unassembled WGS sequence"/>
</dbReference>
<organism evidence="1 2">
    <name type="scientific">Bradyrhizobium manausense</name>
    <dbReference type="NCBI Taxonomy" id="989370"/>
    <lineage>
        <taxon>Bacteria</taxon>
        <taxon>Pseudomonadati</taxon>
        <taxon>Pseudomonadota</taxon>
        <taxon>Alphaproteobacteria</taxon>
        <taxon>Hyphomicrobiales</taxon>
        <taxon>Nitrobacteraceae</taxon>
        <taxon>Bradyrhizobium</taxon>
    </lineage>
</organism>
<keyword evidence="2" id="KW-1185">Reference proteome</keyword>
<name>A0A0R3EC05_9BRAD</name>
<sequence>MPIRDGSGPFAVRTAAPTLGEHNSEILSEFLRLSDTEIAQLASEGIIGASMASEKLAKSSCREHV</sequence>